<dbReference type="Proteomes" id="UP001596175">
    <property type="component" value="Unassembled WGS sequence"/>
</dbReference>
<reference evidence="3" key="1">
    <citation type="journal article" date="2019" name="Int. J. Syst. Evol. Microbiol.">
        <title>The Global Catalogue of Microorganisms (GCM) 10K type strain sequencing project: providing services to taxonomists for standard genome sequencing and annotation.</title>
        <authorList>
            <consortium name="The Broad Institute Genomics Platform"/>
            <consortium name="The Broad Institute Genome Sequencing Center for Infectious Disease"/>
            <person name="Wu L."/>
            <person name="Ma J."/>
        </authorList>
    </citation>
    <scope>NUCLEOTIDE SEQUENCE [LARGE SCALE GENOMIC DNA]</scope>
    <source>
        <strain evidence="3">XZYJ18</strain>
    </source>
</reference>
<evidence type="ECO:0000256" key="1">
    <source>
        <dbReference type="SAM" id="Phobius"/>
    </source>
</evidence>
<proteinExistence type="predicted"/>
<name>A0ABV9ZFF9_9PSEU</name>
<dbReference type="EMBL" id="JBHSKG010000009">
    <property type="protein sequence ID" value="MFC5140134.1"/>
    <property type="molecule type" value="Genomic_DNA"/>
</dbReference>
<feature type="transmembrane region" description="Helical" evidence="1">
    <location>
        <begin position="173"/>
        <end position="193"/>
    </location>
</feature>
<feature type="transmembrane region" description="Helical" evidence="1">
    <location>
        <begin position="81"/>
        <end position="105"/>
    </location>
</feature>
<gene>
    <name evidence="2" type="ORF">ACFPK1_17975</name>
</gene>
<feature type="transmembrane region" description="Helical" evidence="1">
    <location>
        <begin position="137"/>
        <end position="161"/>
    </location>
</feature>
<keyword evidence="1" id="KW-1133">Transmembrane helix</keyword>
<evidence type="ECO:0000313" key="2">
    <source>
        <dbReference type="EMBL" id="MFC5140134.1"/>
    </source>
</evidence>
<comment type="caution">
    <text evidence="2">The sequence shown here is derived from an EMBL/GenBank/DDBJ whole genome shotgun (WGS) entry which is preliminary data.</text>
</comment>
<evidence type="ECO:0000313" key="3">
    <source>
        <dbReference type="Proteomes" id="UP001596175"/>
    </source>
</evidence>
<organism evidence="2 3">
    <name type="scientific">Actinomycetospora rhizophila</name>
    <dbReference type="NCBI Taxonomy" id="1416876"/>
    <lineage>
        <taxon>Bacteria</taxon>
        <taxon>Bacillati</taxon>
        <taxon>Actinomycetota</taxon>
        <taxon>Actinomycetes</taxon>
        <taxon>Pseudonocardiales</taxon>
        <taxon>Pseudonocardiaceae</taxon>
        <taxon>Actinomycetospora</taxon>
    </lineage>
</organism>
<sequence>MSRAATTTRPTAPVAAPVARGPRRAIGRRAAYGLGLLPASAGVMMAVAVSGPAGGVDAARRHLACGGPVPPLRDRVRGARVMVHGLLGAVFGLLFWWLAGMALLATARGPFYGFVVAGPYDDAWGGPSLVGAWAAHAWAWVAVLGVLALVWWGLAALHVRLTEAVLGHGRRPWVLPVAGVVVLAAVLLVVGWVRQI</sequence>
<keyword evidence="1" id="KW-0812">Transmembrane</keyword>
<keyword evidence="1" id="KW-0472">Membrane</keyword>
<protein>
    <submittedName>
        <fullName evidence="2">Uncharacterized protein</fullName>
    </submittedName>
</protein>
<accession>A0ABV9ZFF9</accession>
<keyword evidence="3" id="KW-1185">Reference proteome</keyword>
<dbReference type="RefSeq" id="WP_378022305.1">
    <property type="nucleotide sequence ID" value="NZ_JBHSKG010000009.1"/>
</dbReference>